<organism evidence="2 3">
    <name type="scientific">Longimicrobium terrae</name>
    <dbReference type="NCBI Taxonomy" id="1639882"/>
    <lineage>
        <taxon>Bacteria</taxon>
        <taxon>Pseudomonadati</taxon>
        <taxon>Gemmatimonadota</taxon>
        <taxon>Longimicrobiia</taxon>
        <taxon>Longimicrobiales</taxon>
        <taxon>Longimicrobiaceae</taxon>
        <taxon>Longimicrobium</taxon>
    </lineage>
</organism>
<keyword evidence="3" id="KW-1185">Reference proteome</keyword>
<dbReference type="AlphaFoldDB" id="A0A841H383"/>
<reference evidence="2 3" key="1">
    <citation type="submission" date="2020-08" db="EMBL/GenBank/DDBJ databases">
        <title>Genomic Encyclopedia of Type Strains, Phase IV (KMG-IV): sequencing the most valuable type-strain genomes for metagenomic binning, comparative biology and taxonomic classification.</title>
        <authorList>
            <person name="Goeker M."/>
        </authorList>
    </citation>
    <scope>NUCLEOTIDE SEQUENCE [LARGE SCALE GENOMIC DNA]</scope>
    <source>
        <strain evidence="2 3">DSM 29007</strain>
    </source>
</reference>
<proteinExistence type="predicted"/>
<comment type="caution">
    <text evidence="2">The sequence shown here is derived from an EMBL/GenBank/DDBJ whole genome shotgun (WGS) entry which is preliminary data.</text>
</comment>
<dbReference type="EMBL" id="JACHIA010000016">
    <property type="protein sequence ID" value="MBB6072561.1"/>
    <property type="molecule type" value="Genomic_DNA"/>
</dbReference>
<protein>
    <submittedName>
        <fullName evidence="2">Uncharacterized protein</fullName>
    </submittedName>
</protein>
<dbReference type="Proteomes" id="UP000582837">
    <property type="component" value="Unassembled WGS sequence"/>
</dbReference>
<dbReference type="RefSeq" id="WP_170032783.1">
    <property type="nucleotide sequence ID" value="NZ_JABDTL010000001.1"/>
</dbReference>
<name>A0A841H383_9BACT</name>
<feature type="region of interest" description="Disordered" evidence="1">
    <location>
        <begin position="35"/>
        <end position="55"/>
    </location>
</feature>
<feature type="compositionally biased region" description="Low complexity" evidence="1">
    <location>
        <begin position="40"/>
        <end position="55"/>
    </location>
</feature>
<evidence type="ECO:0000313" key="2">
    <source>
        <dbReference type="EMBL" id="MBB6072561.1"/>
    </source>
</evidence>
<sequence>MFALLSLPRGRVSPRRAAAFAPDREDAYGIVIRPARPEHSAPAPAPLLTAEASAD</sequence>
<evidence type="ECO:0000313" key="3">
    <source>
        <dbReference type="Proteomes" id="UP000582837"/>
    </source>
</evidence>
<evidence type="ECO:0000256" key="1">
    <source>
        <dbReference type="SAM" id="MobiDB-lite"/>
    </source>
</evidence>
<accession>A0A841H383</accession>
<gene>
    <name evidence="2" type="ORF">HNQ61_004224</name>
</gene>